<dbReference type="OrthoDB" id="3547599at2759"/>
<protein>
    <submittedName>
        <fullName evidence="1">Uncharacterized protein</fullName>
    </submittedName>
</protein>
<dbReference type="EMBL" id="JAAMPI010001323">
    <property type="protein sequence ID" value="KAF4625668.1"/>
    <property type="molecule type" value="Genomic_DNA"/>
</dbReference>
<accession>A0A8H4RB39</accession>
<name>A0A8H4RB39_9HELO</name>
<sequence>MPIIVPPRKWPVLHFARSSNGHKSAREDPKELKVNVKAMRSSRDKEIKETFFFEKLPPEIRSMIFELCDLQWRRDRAHQPIPSLIVALRPQPASYLQILEMFYKLNTYHIALHIDPWNNYSFPAKMTTYAISRIQKLHIEVGYFYELPKSFRPQTDRQTSHSTPKFDLHVSPHILHKVAQIDLVQFKSAIAQTSVKDVLLTIGHWQRALELLFLKDFHKWLAACSSLRRLRVEFPFHEYDRKAVEERLPIIDEIVGVRSKMCSSKKACFARSWVEFNLETWEWVADEGKEMDWSKVQELLLEKVLPAHKRKRVQKKD</sequence>
<evidence type="ECO:0000313" key="2">
    <source>
        <dbReference type="Proteomes" id="UP000566819"/>
    </source>
</evidence>
<comment type="caution">
    <text evidence="1">The sequence shown here is derived from an EMBL/GenBank/DDBJ whole genome shotgun (WGS) entry which is preliminary data.</text>
</comment>
<reference evidence="1 2" key="1">
    <citation type="submission" date="2020-03" db="EMBL/GenBank/DDBJ databases">
        <title>Draft Genome Sequence of Cudoniella acicularis.</title>
        <authorList>
            <person name="Buettner E."/>
            <person name="Kellner H."/>
        </authorList>
    </citation>
    <scope>NUCLEOTIDE SEQUENCE [LARGE SCALE GENOMIC DNA]</scope>
    <source>
        <strain evidence="1 2">DSM 108380</strain>
    </source>
</reference>
<organism evidence="1 2">
    <name type="scientific">Cudoniella acicularis</name>
    <dbReference type="NCBI Taxonomy" id="354080"/>
    <lineage>
        <taxon>Eukaryota</taxon>
        <taxon>Fungi</taxon>
        <taxon>Dikarya</taxon>
        <taxon>Ascomycota</taxon>
        <taxon>Pezizomycotina</taxon>
        <taxon>Leotiomycetes</taxon>
        <taxon>Helotiales</taxon>
        <taxon>Tricladiaceae</taxon>
        <taxon>Cudoniella</taxon>
    </lineage>
</organism>
<keyword evidence="2" id="KW-1185">Reference proteome</keyword>
<dbReference type="AlphaFoldDB" id="A0A8H4RB39"/>
<evidence type="ECO:0000313" key="1">
    <source>
        <dbReference type="EMBL" id="KAF4625668.1"/>
    </source>
</evidence>
<dbReference type="Proteomes" id="UP000566819">
    <property type="component" value="Unassembled WGS sequence"/>
</dbReference>
<gene>
    <name evidence="1" type="ORF">G7Y89_g12496</name>
</gene>
<proteinExistence type="predicted"/>